<sequence length="212" mass="24086">MIENALQFSHTLLAEVLTDHDHVVDATMGNGNDTVFLANKVQPHGKVYAFDVQKQALDKTKQRLLEDGLTEQTKIIFDGHENLKNYLAENEPIKAGIFNLGYLPKSDKQLITTPTTTKQALETLLNHLVSKGRILLVSYYGHAGGKEELTMLDNYCQKLPQEQYNVLRYQFINQKNRPPILFCIEKNVTIIFLKSSSFYNGSILLFLKSIIL</sequence>
<keyword evidence="1" id="KW-0808">Transferase</keyword>
<dbReference type="PANTHER" id="PTHR35276">
    <property type="entry name" value="S-ADENOSYL-L-METHIONINE-DEPENDENT METHYLTRANSFERASES SUPERFAMILY PROTEIN"/>
    <property type="match status" value="1"/>
</dbReference>
<dbReference type="EMBL" id="JPVT01000015">
    <property type="protein sequence ID" value="KFN93078.1"/>
    <property type="molecule type" value="Genomic_DNA"/>
</dbReference>
<organism evidence="1 2">
    <name type="scientific">Tetragenococcus muriaticus 3MR10-3</name>
    <dbReference type="NCBI Taxonomy" id="1302648"/>
    <lineage>
        <taxon>Bacteria</taxon>
        <taxon>Bacillati</taxon>
        <taxon>Bacillota</taxon>
        <taxon>Bacilli</taxon>
        <taxon>Lactobacillales</taxon>
        <taxon>Enterococcaceae</taxon>
        <taxon>Tetragenococcus</taxon>
    </lineage>
</organism>
<dbReference type="SUPFAM" id="SSF53335">
    <property type="entry name" value="S-adenosyl-L-methionine-dependent methyltransferases"/>
    <property type="match status" value="1"/>
</dbReference>
<dbReference type="Pfam" id="PF06962">
    <property type="entry name" value="rRNA_methylase"/>
    <property type="match status" value="1"/>
</dbReference>
<dbReference type="Proteomes" id="UP000029381">
    <property type="component" value="Unassembled WGS sequence"/>
</dbReference>
<dbReference type="Gene3D" id="3.40.50.150">
    <property type="entry name" value="Vaccinia Virus protein VP39"/>
    <property type="match status" value="1"/>
</dbReference>
<name>A0A091CEL3_9ENTE</name>
<keyword evidence="2" id="KW-1185">Reference proteome</keyword>
<keyword evidence="1" id="KW-0489">Methyltransferase</keyword>
<accession>A0A091CEL3</accession>
<protein>
    <submittedName>
        <fullName evidence="1">MraW family SAM-dependent methyltransferase</fullName>
        <ecNumber evidence="1">2.1.1.-</ecNumber>
    </submittedName>
</protein>
<dbReference type="InterPro" id="IPR029063">
    <property type="entry name" value="SAM-dependent_MTases_sf"/>
</dbReference>
<evidence type="ECO:0000313" key="2">
    <source>
        <dbReference type="Proteomes" id="UP000029381"/>
    </source>
</evidence>
<comment type="caution">
    <text evidence="1">The sequence shown here is derived from an EMBL/GenBank/DDBJ whole genome shotgun (WGS) entry which is preliminary data.</text>
</comment>
<dbReference type="PANTHER" id="PTHR35276:SF1">
    <property type="entry name" value="TRNA (MNM(5)S(2)U34)-METHYLTRANSFERASE, CHLOROPLASTIC"/>
    <property type="match status" value="1"/>
</dbReference>
<dbReference type="AlphaFoldDB" id="A0A091CEL3"/>
<evidence type="ECO:0000313" key="1">
    <source>
        <dbReference type="EMBL" id="KFN93078.1"/>
    </source>
</evidence>
<dbReference type="GO" id="GO:0008168">
    <property type="term" value="F:methyltransferase activity"/>
    <property type="evidence" value="ECO:0007669"/>
    <property type="project" value="UniProtKB-KW"/>
</dbReference>
<dbReference type="PATRIC" id="fig|1302648.3.peg.129"/>
<gene>
    <name evidence="1" type="ORF">TMU3MR103_0141</name>
</gene>
<dbReference type="RefSeq" id="WP_081931961.1">
    <property type="nucleotide sequence ID" value="NZ_JPVT01000015.1"/>
</dbReference>
<proteinExistence type="predicted"/>
<dbReference type="GO" id="GO:0032259">
    <property type="term" value="P:methylation"/>
    <property type="evidence" value="ECO:0007669"/>
    <property type="project" value="UniProtKB-KW"/>
</dbReference>
<dbReference type="EC" id="2.1.1.-" evidence="1"/>
<reference evidence="1 2" key="1">
    <citation type="submission" date="2014-08" db="EMBL/GenBank/DDBJ databases">
        <title>Genome sequence of Tetragenococcus muriaticus.</title>
        <authorList>
            <person name="Chuea-nongthon C."/>
            <person name="Rodtong S."/>
            <person name="Yongsawatdigul J."/>
            <person name="Steele J.L."/>
            <person name="Liu X.-y."/>
            <person name="Speers J."/>
            <person name="Glasner J.D."/>
            <person name="Neeno-Eckwall E.C."/>
        </authorList>
    </citation>
    <scope>NUCLEOTIDE SEQUENCE [LARGE SCALE GENOMIC DNA]</scope>
    <source>
        <strain evidence="1 2">3MR10-3</strain>
    </source>
</reference>
<dbReference type="InterPro" id="IPR010719">
    <property type="entry name" value="MnmM_MeTrfase"/>
</dbReference>